<organism evidence="1 2">
    <name type="scientific">Ambispora leptoticha</name>
    <dbReference type="NCBI Taxonomy" id="144679"/>
    <lineage>
        <taxon>Eukaryota</taxon>
        <taxon>Fungi</taxon>
        <taxon>Fungi incertae sedis</taxon>
        <taxon>Mucoromycota</taxon>
        <taxon>Glomeromycotina</taxon>
        <taxon>Glomeromycetes</taxon>
        <taxon>Archaeosporales</taxon>
        <taxon>Ambisporaceae</taxon>
        <taxon>Ambispora</taxon>
    </lineage>
</organism>
<evidence type="ECO:0000313" key="1">
    <source>
        <dbReference type="EMBL" id="CAG8764920.1"/>
    </source>
</evidence>
<sequence length="55" mass="6374">MNIHSIYFKNTHTKHAKIDPKTKYPYTIYTTQPTENSKADAPIFNASTLILETFQ</sequence>
<comment type="caution">
    <text evidence="1">The sequence shown here is derived from an EMBL/GenBank/DDBJ whole genome shotgun (WGS) entry which is preliminary data.</text>
</comment>
<feature type="non-terminal residue" evidence="1">
    <location>
        <position position="55"/>
    </location>
</feature>
<keyword evidence="2" id="KW-1185">Reference proteome</keyword>
<dbReference type="Proteomes" id="UP000789508">
    <property type="component" value="Unassembled WGS sequence"/>
</dbReference>
<dbReference type="AlphaFoldDB" id="A0A9N9NVN0"/>
<dbReference type="EMBL" id="CAJVPS010048641">
    <property type="protein sequence ID" value="CAG8764920.1"/>
    <property type="molecule type" value="Genomic_DNA"/>
</dbReference>
<accession>A0A9N9NVN0</accession>
<gene>
    <name evidence="1" type="ORF">ALEPTO_LOCUS13821</name>
</gene>
<protein>
    <submittedName>
        <fullName evidence="1">5783_t:CDS:1</fullName>
    </submittedName>
</protein>
<proteinExistence type="predicted"/>
<evidence type="ECO:0000313" key="2">
    <source>
        <dbReference type="Proteomes" id="UP000789508"/>
    </source>
</evidence>
<name>A0A9N9NVN0_9GLOM</name>
<reference evidence="1" key="1">
    <citation type="submission" date="2021-06" db="EMBL/GenBank/DDBJ databases">
        <authorList>
            <person name="Kallberg Y."/>
            <person name="Tangrot J."/>
            <person name="Rosling A."/>
        </authorList>
    </citation>
    <scope>NUCLEOTIDE SEQUENCE</scope>
    <source>
        <strain evidence="1">FL130A</strain>
    </source>
</reference>